<dbReference type="CDD" id="cd24098">
    <property type="entry name" value="ASKHA_NBD_TobZ_N"/>
    <property type="match status" value="1"/>
</dbReference>
<feature type="domain" description="Carbamoyltransferase" evidence="2">
    <location>
        <begin position="104"/>
        <end position="348"/>
    </location>
</feature>
<organism evidence="4 5">
    <name type="scientific">Streptantibioticus parmotrematis</name>
    <dbReference type="NCBI Taxonomy" id="2873249"/>
    <lineage>
        <taxon>Bacteria</taxon>
        <taxon>Bacillati</taxon>
        <taxon>Actinomycetota</taxon>
        <taxon>Actinomycetes</taxon>
        <taxon>Kitasatosporales</taxon>
        <taxon>Streptomycetaceae</taxon>
        <taxon>Streptantibioticus</taxon>
    </lineage>
</organism>
<evidence type="ECO:0000313" key="4">
    <source>
        <dbReference type="EMBL" id="MBY8884019.1"/>
    </source>
</evidence>
<evidence type="ECO:0000313" key="5">
    <source>
        <dbReference type="Proteomes" id="UP001198565"/>
    </source>
</evidence>
<dbReference type="InterPro" id="IPR043129">
    <property type="entry name" value="ATPase_NBD"/>
</dbReference>
<evidence type="ECO:0000259" key="2">
    <source>
        <dbReference type="Pfam" id="PF02543"/>
    </source>
</evidence>
<dbReference type="InterPro" id="IPR031730">
    <property type="entry name" value="Carbam_trans_C"/>
</dbReference>
<name>A0ABS7QLF2_9ACTN</name>
<dbReference type="Pfam" id="PF02543">
    <property type="entry name" value="Carbam_trans_N"/>
    <property type="match status" value="2"/>
</dbReference>
<evidence type="ECO:0000259" key="3">
    <source>
        <dbReference type="Pfam" id="PF16861"/>
    </source>
</evidence>
<dbReference type="Gene3D" id="3.30.420.40">
    <property type="match status" value="2"/>
</dbReference>
<dbReference type="PANTHER" id="PTHR34847">
    <property type="entry name" value="NODULATION PROTEIN U"/>
    <property type="match status" value="1"/>
</dbReference>
<evidence type="ECO:0000256" key="1">
    <source>
        <dbReference type="ARBA" id="ARBA00006129"/>
    </source>
</evidence>
<protein>
    <recommendedName>
        <fullName evidence="6">Carbamoyltransferase</fullName>
    </recommendedName>
</protein>
<dbReference type="InterPro" id="IPR038152">
    <property type="entry name" value="Carbam_trans_C_sf"/>
</dbReference>
<dbReference type="Gene3D" id="3.90.870.20">
    <property type="entry name" value="Carbamoyltransferase, C-terminal domain"/>
    <property type="match status" value="1"/>
</dbReference>
<dbReference type="PANTHER" id="PTHR34847:SF1">
    <property type="entry name" value="NODULATION PROTEIN U"/>
    <property type="match status" value="1"/>
</dbReference>
<dbReference type="Proteomes" id="UP001198565">
    <property type="component" value="Unassembled WGS sequence"/>
</dbReference>
<gene>
    <name evidence="4" type="ORF">K7472_04070</name>
</gene>
<keyword evidence="5" id="KW-1185">Reference proteome</keyword>
<proteinExistence type="inferred from homology"/>
<dbReference type="InterPro" id="IPR003696">
    <property type="entry name" value="Carbtransf_dom"/>
</dbReference>
<dbReference type="RefSeq" id="WP_222973916.1">
    <property type="nucleotide sequence ID" value="NZ_JAINVZ010000002.1"/>
</dbReference>
<comment type="similarity">
    <text evidence="1">Belongs to the NodU/CmcH family.</text>
</comment>
<feature type="domain" description="Carbamoyltransferase C-terminal" evidence="3">
    <location>
        <begin position="401"/>
        <end position="572"/>
    </location>
</feature>
<sequence>MPYVLGLGGPYRHDASACLVDETGQIVAFAEEERFSRRRWSAGTRKTSRSVSFCLDRAGIGLADVDDIVAGFVPRWLDGPAIRHRRLIRQTLEPRYFDGHQPVEVSVIGHHLAHAASAFHCSGFDRAAVLVVDGAGDGAATSLYRGTPDGLELVEDYPFNQSLGLLYESAAGYLGLGDLGGADKLMALAAYGEPRYDLGFLTETASGYAIDLSKYGMGPRDTGGFRHVTPDWSRRMKECCRAAYAALGVPERTSWLSYDRASGGFSRCDDFTPEQADLAASMQAALERCLLSLARRALAASGTTRLCLAGDVALNCAANGVLQRYSGATELFVQPAADDAGIAIGAALEVARQRGYATIPSRRMTHIAFGPDFSDEGIGRVLDETGARYTHHGDAVVEAAATALADGSVIGWFQGRAEGGPRALGRRSILGDPRSVTTRDRMNRDIKRREWWRPLGLSVHADAAGDLVLTPSPGSTDFMAVAHYATETARTRAPAAVHVDDTLRPQVVTAAADDRYARLLHAFGARTGVLALVNASFNDESEPIVCSPADALRMFWSSPMDALAIGGFWLDKRR</sequence>
<dbReference type="Pfam" id="PF16861">
    <property type="entry name" value="Carbam_trans_C"/>
    <property type="match status" value="1"/>
</dbReference>
<dbReference type="EMBL" id="JAINVZ010000002">
    <property type="protein sequence ID" value="MBY8884019.1"/>
    <property type="molecule type" value="Genomic_DNA"/>
</dbReference>
<dbReference type="SUPFAM" id="SSF53067">
    <property type="entry name" value="Actin-like ATPase domain"/>
    <property type="match status" value="1"/>
</dbReference>
<reference evidence="4 5" key="1">
    <citation type="submission" date="2021-08" db="EMBL/GenBank/DDBJ databases">
        <title>Streptomyces sp. PTM05 isolated from lichen.</title>
        <authorList>
            <person name="Somphong A."/>
            <person name="Phongsopitanun W."/>
            <person name="Tanasupawat S."/>
        </authorList>
    </citation>
    <scope>NUCLEOTIDE SEQUENCE [LARGE SCALE GENOMIC DNA]</scope>
    <source>
        <strain evidence="4 5">Ptm05</strain>
    </source>
</reference>
<dbReference type="InterPro" id="IPR051338">
    <property type="entry name" value="NodU/CmcH_Carbamoyltrnsfr"/>
</dbReference>
<accession>A0ABS7QLF2</accession>
<evidence type="ECO:0008006" key="6">
    <source>
        <dbReference type="Google" id="ProtNLM"/>
    </source>
</evidence>
<feature type="domain" description="Carbamoyltransferase" evidence="2">
    <location>
        <begin position="5"/>
        <end position="69"/>
    </location>
</feature>
<comment type="caution">
    <text evidence="4">The sequence shown here is derived from an EMBL/GenBank/DDBJ whole genome shotgun (WGS) entry which is preliminary data.</text>
</comment>